<reference evidence="1 2" key="1">
    <citation type="journal article" date="2006" name="Science">
        <title>Genome of rice cluster I archaea -- the key methane producers in the rice rhizosphere.</title>
        <authorList>
            <person name="Erkel C."/>
            <person name="Kube M."/>
            <person name="Reinhardt R."/>
            <person name="Liesack W."/>
        </authorList>
    </citation>
    <scope>NUCLEOTIDE SEQUENCE [LARGE SCALE GENOMIC DNA]</scope>
    <source>
        <strain evidence="2">DSM 22066 / NBRC 105507 / MRE50</strain>
    </source>
</reference>
<dbReference type="EMBL" id="AM114193">
    <property type="protein sequence ID" value="CAJ35200.1"/>
    <property type="molecule type" value="Genomic_DNA"/>
</dbReference>
<dbReference type="STRING" id="351160.LRC199"/>
<dbReference type="KEGG" id="rci:LRC199"/>
<dbReference type="Pfam" id="PF09872">
    <property type="entry name" value="DUF2099"/>
    <property type="match status" value="1"/>
</dbReference>
<sequence length="277" mass="30401">MDEHVMEALGRARVVIRDGKVVEVGEPELKYCPIFDKFRGIKELTKEEIRKNMQFRIDDFGMCKADRKLRMRDYLSFGVSEMISTAMANGMMDAAVIVCEGCGTVVLDEPDMVQGIGGRVSGLVSTTPIPELIQRIGKDRVLEPETAKIDQIEGAKKAIAMGYKNIAVSVAKGSQAKKIKELEKANPGVNLYTFVVHTSGMSEDEAVEVFNYADIATGCASKHIRGIGHGKQVYYVGDSVPIFGITARGRQIIEARLRATGKKAEHKPDAPQPDKLL</sequence>
<evidence type="ECO:0000313" key="1">
    <source>
        <dbReference type="EMBL" id="CAJ35200.1"/>
    </source>
</evidence>
<keyword evidence="2" id="KW-1185">Reference proteome</keyword>
<dbReference type="AlphaFoldDB" id="Q0W8U3"/>
<accession>Q0W8U3</accession>
<dbReference type="InterPro" id="IPR009181">
    <property type="entry name" value="Methan_mark_8"/>
</dbReference>
<gene>
    <name evidence="1" type="ORF">LRC199</name>
</gene>
<dbReference type="NCBIfam" id="TIGR03275">
    <property type="entry name" value="methan_mark_8"/>
    <property type="match status" value="1"/>
</dbReference>
<dbReference type="PIRSF" id="PIRSF004929">
    <property type="entry name" value="UCP004929"/>
    <property type="match status" value="1"/>
</dbReference>
<protein>
    <recommendedName>
        <fullName evidence="3">Methanogenesis marker protein 8</fullName>
    </recommendedName>
</protein>
<dbReference type="GeneID" id="5145497"/>
<organism evidence="1 2">
    <name type="scientific">Methanocella arvoryzae (strain DSM 22066 / NBRC 105507 / MRE50)</name>
    <dbReference type="NCBI Taxonomy" id="351160"/>
    <lineage>
        <taxon>Archaea</taxon>
        <taxon>Methanobacteriati</taxon>
        <taxon>Methanobacteriota</taxon>
        <taxon>Stenosarchaea group</taxon>
        <taxon>Methanomicrobia</taxon>
        <taxon>Methanocellales</taxon>
        <taxon>Methanocellaceae</taxon>
        <taxon>Methanocella</taxon>
    </lineage>
</organism>
<dbReference type="OrthoDB" id="358516at2157"/>
<dbReference type="eggNOG" id="arCOG04893">
    <property type="taxonomic scope" value="Archaea"/>
</dbReference>
<evidence type="ECO:0000313" key="2">
    <source>
        <dbReference type="Proteomes" id="UP000000663"/>
    </source>
</evidence>
<dbReference type="RefSeq" id="WP_012037288.1">
    <property type="nucleotide sequence ID" value="NC_009464.1"/>
</dbReference>
<dbReference type="Proteomes" id="UP000000663">
    <property type="component" value="Chromosome"/>
</dbReference>
<dbReference type="PATRIC" id="fig|351160.9.peg.3057"/>
<proteinExistence type="predicted"/>
<evidence type="ECO:0008006" key="3">
    <source>
        <dbReference type="Google" id="ProtNLM"/>
    </source>
</evidence>
<name>Q0W8U3_METAR</name>